<dbReference type="RefSeq" id="WP_090614497.1">
    <property type="nucleotide sequence ID" value="NZ_CP067124.1"/>
</dbReference>
<dbReference type="InterPro" id="IPR013325">
    <property type="entry name" value="RNA_pol_sigma_r2"/>
</dbReference>
<dbReference type="PANTHER" id="PTHR43133:SF62">
    <property type="entry name" value="RNA POLYMERASE SIGMA FACTOR SIGZ"/>
    <property type="match status" value="1"/>
</dbReference>
<dbReference type="GO" id="GO:0006352">
    <property type="term" value="P:DNA-templated transcription initiation"/>
    <property type="evidence" value="ECO:0007669"/>
    <property type="project" value="InterPro"/>
</dbReference>
<dbReference type="InterPro" id="IPR039425">
    <property type="entry name" value="RNA_pol_sigma-70-like"/>
</dbReference>
<dbReference type="GO" id="GO:0016987">
    <property type="term" value="F:sigma factor activity"/>
    <property type="evidence" value="ECO:0007669"/>
    <property type="project" value="UniProtKB-KW"/>
</dbReference>
<name>A0A1H8KYF6_9RHOB</name>
<dbReference type="OrthoDB" id="9803470at2"/>
<accession>A0A1H8KYF6</accession>
<dbReference type="AlphaFoldDB" id="A0A1H8KYF6"/>
<evidence type="ECO:0000313" key="5">
    <source>
        <dbReference type="EMBL" id="SEN97871.1"/>
    </source>
</evidence>
<evidence type="ECO:0000256" key="1">
    <source>
        <dbReference type="ARBA" id="ARBA00023015"/>
    </source>
</evidence>
<keyword evidence="3" id="KW-0804">Transcription</keyword>
<dbReference type="GO" id="GO:0000428">
    <property type="term" value="C:DNA-directed RNA polymerase complex"/>
    <property type="evidence" value="ECO:0007669"/>
    <property type="project" value="UniProtKB-KW"/>
</dbReference>
<keyword evidence="5" id="KW-0240">DNA-directed RNA polymerase</keyword>
<dbReference type="SUPFAM" id="SSF88946">
    <property type="entry name" value="Sigma2 domain of RNA polymerase sigma factors"/>
    <property type="match status" value="1"/>
</dbReference>
<organism evidence="5 6">
    <name type="scientific">Paracoccus alcaliphilus</name>
    <dbReference type="NCBI Taxonomy" id="34002"/>
    <lineage>
        <taxon>Bacteria</taxon>
        <taxon>Pseudomonadati</taxon>
        <taxon>Pseudomonadota</taxon>
        <taxon>Alphaproteobacteria</taxon>
        <taxon>Rhodobacterales</taxon>
        <taxon>Paracoccaceae</taxon>
        <taxon>Paracoccus</taxon>
    </lineage>
</organism>
<sequence length="167" mass="17979">MQDRRQTETGNLLSRVAGGDRAAFDQLYQRTSAQLHALGVSILKDRPAAEDALEQVFLRIWSEAGQQPDSGLSPMAWLVVLTRDMAVARMEAEGLPGAVTRSSAIEAIWLEGATLPALARRDGFVADGMRARIRAELAQMAGTQAAPTADLAPDKAPQPEQAEGRDE</sequence>
<evidence type="ECO:0000256" key="4">
    <source>
        <dbReference type="SAM" id="MobiDB-lite"/>
    </source>
</evidence>
<evidence type="ECO:0000256" key="3">
    <source>
        <dbReference type="ARBA" id="ARBA00023163"/>
    </source>
</evidence>
<evidence type="ECO:0000256" key="2">
    <source>
        <dbReference type="ARBA" id="ARBA00023082"/>
    </source>
</evidence>
<dbReference type="Gene3D" id="1.10.1740.10">
    <property type="match status" value="1"/>
</dbReference>
<keyword evidence="1" id="KW-0805">Transcription regulation</keyword>
<dbReference type="Proteomes" id="UP000199054">
    <property type="component" value="Unassembled WGS sequence"/>
</dbReference>
<dbReference type="PANTHER" id="PTHR43133">
    <property type="entry name" value="RNA POLYMERASE ECF-TYPE SIGMA FACTO"/>
    <property type="match status" value="1"/>
</dbReference>
<protein>
    <submittedName>
        <fullName evidence="5">DNA-directed RNA polymerase specialized sigma subunit, sigma24 family</fullName>
    </submittedName>
</protein>
<reference evidence="5 6" key="1">
    <citation type="submission" date="2016-10" db="EMBL/GenBank/DDBJ databases">
        <authorList>
            <person name="de Groot N.N."/>
        </authorList>
    </citation>
    <scope>NUCLEOTIDE SEQUENCE [LARGE SCALE GENOMIC DNA]</scope>
    <source>
        <strain evidence="5 6">DSM 8512</strain>
    </source>
</reference>
<proteinExistence type="predicted"/>
<keyword evidence="6" id="KW-1185">Reference proteome</keyword>
<dbReference type="EMBL" id="FODE01000026">
    <property type="protein sequence ID" value="SEN97871.1"/>
    <property type="molecule type" value="Genomic_DNA"/>
</dbReference>
<keyword evidence="2" id="KW-0731">Sigma factor</keyword>
<gene>
    <name evidence="5" type="ORF">SAMN04489859_10264</name>
</gene>
<dbReference type="STRING" id="34002.SAMN04489859_10264"/>
<evidence type="ECO:0000313" key="6">
    <source>
        <dbReference type="Proteomes" id="UP000199054"/>
    </source>
</evidence>
<feature type="region of interest" description="Disordered" evidence="4">
    <location>
        <begin position="141"/>
        <end position="167"/>
    </location>
</feature>